<evidence type="ECO:0000256" key="2">
    <source>
        <dbReference type="SAM" id="MobiDB-lite"/>
    </source>
</evidence>
<dbReference type="EMBL" id="AAHK01000891">
    <property type="protein sequence ID" value="EAN88392.1"/>
    <property type="molecule type" value="Genomic_DNA"/>
</dbReference>
<evidence type="ECO:0000313" key="5">
    <source>
        <dbReference type="Proteomes" id="UP000002296"/>
    </source>
</evidence>
<dbReference type="InterPro" id="IPR011990">
    <property type="entry name" value="TPR-like_helical_dom_sf"/>
</dbReference>
<dbReference type="Proteomes" id="UP000002296">
    <property type="component" value="Unassembled WGS sequence"/>
</dbReference>
<feature type="region of interest" description="Disordered" evidence="2">
    <location>
        <begin position="429"/>
        <end position="452"/>
    </location>
</feature>
<keyword evidence="3" id="KW-1133">Transmembrane helix</keyword>
<feature type="region of interest" description="Disordered" evidence="2">
    <location>
        <begin position="982"/>
        <end position="1009"/>
    </location>
</feature>
<keyword evidence="3" id="KW-0472">Membrane</keyword>
<sequence length="1149" mass="129456">MYIFILLVHVGCVVYLFIYVCIFFFFMLIIIIFFCVYLCLTLPKAVCRFVMSSVWKVLVQLHNVVNIPCGVCSNGECDDARVFSVVARAVSSNGTLLTECPEVIAEFTTRDIVQASAADPLEVKLDGRGERGAAVSAEWSTNAPTIELMLLVKERQPTCERVVGSCEKNLVIDVSDVVQRRKIVTHIVGTEMGRVGVSLTVAPSDTAGYRRRLTEFLSQYNPGGLHLVDSVVRGIPEVETFTKLYRKYALVDYERRVRDFFRVYGREHAVQVPLLLKEWENREEELMHNLVLDNGPEPDNIDVETRLAVFLRAHNVSTATPDVARALRESNKTPFQLFEALTLKYGPEPDPRSYLFPPTHYELTQTQYQLRQLRPASVPPVRAAENKWSPQREISSNGGAKRQEEGKPFSQHQRQQTSPVILSVSHFDPPAATETDINGNGDHSYGKEKDTRSVNFGNNAVMSWEGFCDLLRRQGREPSDVYYMSEASFSAAAENMGYTKPDRDILIHQWQQRLRAAVREEVLTPSDAYYGTAMKEVLNLVGLQELNLEVVSVTMVSNREHASCFANRLLTAQQRATERLAIVGEYHRLRDIVVHGANGTAGEPNSRRNPCIVFHRLPFQNWNRKQFTCILVCDVVIGKPFVCTPLVKTAREATEEFRTEWDCCVFHDASGGQAVAVYDPQQVLPRFMVQCHVDVTVTPCPAHPSRAVEYYVADENAFACSHCVVLGKYRKKEVLAIEDAAAQARSRLADYKRDVHQLLVDLEARETDLVREVDDMSIAARRLEAEKEVERIRREAEERVAAVLRALEQAEEDQLNDIKLRRECVWKAREAADTLSENVTTALQHTNPLQVLAALQRVQAEDELQYLRGEFRRSCIKINVTENGTRPDAPYAWTRTAIRDDDGALTIAAATGTRVNPLFEQIEDKMQRMEGIHMNTNSRQNYGCTSSIGTGVSTHLMKTPQPEKNTTANSLYAKYLAIASGASKEEEKEEEEEKEGLIHQPMNSNVLTKKNSESNSALCALSAPPSEIRRAKEDITKGWALYRQGDPEGARRMWNDVYGCHLDSAIGARAQAYIAEALDRDYEAAAKWYDLSLQRDPSDVMTLYNYGVLLETLLGRLEEALMLFERAHTLGDGAAGRRAQQLRVSLGKI</sequence>
<feature type="transmembrane region" description="Helical" evidence="3">
    <location>
        <begin position="12"/>
        <end position="34"/>
    </location>
</feature>
<name>Q4D787_TRYCC</name>
<dbReference type="AlphaFoldDB" id="Q4D787"/>
<feature type="region of interest" description="Disordered" evidence="2">
    <location>
        <begin position="376"/>
        <end position="417"/>
    </location>
</feature>
<evidence type="ECO:0000256" key="3">
    <source>
        <dbReference type="SAM" id="Phobius"/>
    </source>
</evidence>
<protein>
    <submittedName>
        <fullName evidence="4">Uncharacterized protein</fullName>
    </submittedName>
</protein>
<dbReference type="eggNOG" id="ENOG502RXF0">
    <property type="taxonomic scope" value="Eukaryota"/>
</dbReference>
<dbReference type="PaxDb" id="353153-Q4D787"/>
<comment type="caution">
    <text evidence="4">The sequence shown here is derived from an EMBL/GenBank/DDBJ whole genome shotgun (WGS) entry which is preliminary data.</text>
</comment>
<accession>Q4D787</accession>
<dbReference type="SUPFAM" id="SSF48452">
    <property type="entry name" value="TPR-like"/>
    <property type="match status" value="1"/>
</dbReference>
<feature type="coiled-coil region" evidence="1">
    <location>
        <begin position="734"/>
        <end position="813"/>
    </location>
</feature>
<evidence type="ECO:0000256" key="1">
    <source>
        <dbReference type="SAM" id="Coils"/>
    </source>
</evidence>
<reference evidence="4 5" key="1">
    <citation type="journal article" date="2005" name="Science">
        <title>The genome sequence of Trypanosoma cruzi, etiologic agent of Chagas disease.</title>
        <authorList>
            <person name="El-Sayed N.M."/>
            <person name="Myler P.J."/>
            <person name="Bartholomeu D.C."/>
            <person name="Nilsson D."/>
            <person name="Aggarwal G."/>
            <person name="Tran A.N."/>
            <person name="Ghedin E."/>
            <person name="Worthey E.A."/>
            <person name="Delcher A.L."/>
            <person name="Blandin G."/>
            <person name="Westenberger S.J."/>
            <person name="Caler E."/>
            <person name="Cerqueira G.C."/>
            <person name="Branche C."/>
            <person name="Haas B."/>
            <person name="Anupama A."/>
            <person name="Arner E."/>
            <person name="Aslund L."/>
            <person name="Attipoe P."/>
            <person name="Bontempi E."/>
            <person name="Bringaud F."/>
            <person name="Burton P."/>
            <person name="Cadag E."/>
            <person name="Campbell D.A."/>
            <person name="Carrington M."/>
            <person name="Crabtree J."/>
            <person name="Darban H."/>
            <person name="da Silveira J.F."/>
            <person name="de Jong P."/>
            <person name="Edwards K."/>
            <person name="Englund P.T."/>
            <person name="Fazelina G."/>
            <person name="Feldblyum T."/>
            <person name="Ferella M."/>
            <person name="Frasch A.C."/>
            <person name="Gull K."/>
            <person name="Horn D."/>
            <person name="Hou L."/>
            <person name="Huang Y."/>
            <person name="Kindlund E."/>
            <person name="Klingbeil M."/>
            <person name="Kluge S."/>
            <person name="Koo H."/>
            <person name="Lacerda D."/>
            <person name="Levin M.J."/>
            <person name="Lorenzi H."/>
            <person name="Louie T."/>
            <person name="Machado C.R."/>
            <person name="McCulloch R."/>
            <person name="McKenna A."/>
            <person name="Mizuno Y."/>
            <person name="Mottram J.C."/>
            <person name="Nelson S."/>
            <person name="Ochaya S."/>
            <person name="Osoegawa K."/>
            <person name="Pai G."/>
            <person name="Parsons M."/>
            <person name="Pentony M."/>
            <person name="Pettersson U."/>
            <person name="Pop M."/>
            <person name="Ramirez J.L."/>
            <person name="Rinta J."/>
            <person name="Robertson L."/>
            <person name="Salzberg S.L."/>
            <person name="Sanchez D.O."/>
            <person name="Seyler A."/>
            <person name="Sharma R."/>
            <person name="Shetty J."/>
            <person name="Simpson A.J."/>
            <person name="Sisk E."/>
            <person name="Tammi M.T."/>
            <person name="Tarleton R."/>
            <person name="Teixeira S."/>
            <person name="Van Aken S."/>
            <person name="Vogt C."/>
            <person name="Ward P.N."/>
            <person name="Wickstead B."/>
            <person name="Wortman J."/>
            <person name="White O."/>
            <person name="Fraser C.M."/>
            <person name="Stuart K.D."/>
            <person name="Andersson B."/>
        </authorList>
    </citation>
    <scope>NUCLEOTIDE SEQUENCE [LARGE SCALE GENOMIC DNA]</scope>
    <source>
        <strain evidence="4 5">CL Brener</strain>
    </source>
</reference>
<gene>
    <name evidence="4" type="ORF">Tc00.1047053506351.70</name>
</gene>
<keyword evidence="1" id="KW-0175">Coiled coil</keyword>
<proteinExistence type="predicted"/>
<dbReference type="Gene3D" id="1.25.40.10">
    <property type="entry name" value="Tetratricopeptide repeat domain"/>
    <property type="match status" value="1"/>
</dbReference>
<dbReference type="RefSeq" id="XP_810243.1">
    <property type="nucleotide sequence ID" value="XM_805150.1"/>
</dbReference>
<dbReference type="OMA" id="GTKAHAY"/>
<dbReference type="InParanoid" id="Q4D787"/>
<dbReference type="GeneID" id="3540981"/>
<dbReference type="SUPFAM" id="SSF57845">
    <property type="entry name" value="B-box zinc-binding domain"/>
    <property type="match status" value="1"/>
</dbReference>
<feature type="compositionally biased region" description="Polar residues" evidence="2">
    <location>
        <begin position="388"/>
        <end position="398"/>
    </location>
</feature>
<keyword evidence="3" id="KW-0812">Transmembrane</keyword>
<dbReference type="KEGG" id="tcr:506351.70"/>
<organism evidence="4 5">
    <name type="scientific">Trypanosoma cruzi (strain CL Brener)</name>
    <dbReference type="NCBI Taxonomy" id="353153"/>
    <lineage>
        <taxon>Eukaryota</taxon>
        <taxon>Discoba</taxon>
        <taxon>Euglenozoa</taxon>
        <taxon>Kinetoplastea</taxon>
        <taxon>Metakinetoplastina</taxon>
        <taxon>Trypanosomatida</taxon>
        <taxon>Trypanosomatidae</taxon>
        <taxon>Trypanosoma</taxon>
        <taxon>Schizotrypanum</taxon>
    </lineage>
</organism>
<evidence type="ECO:0000313" key="4">
    <source>
        <dbReference type="EMBL" id="EAN88392.1"/>
    </source>
</evidence>
<keyword evidence="5" id="KW-1185">Reference proteome</keyword>